<sequence length="167" mass="18652">MSVSVSGDCDAGHGKKTCITEDLLQMLMRVNRQGDIITGPKKRIAFLAFVKGNPILSNNVIKFDDVETNIGNHYSPTTGVFTAPRNGLYVLSSMIMAYGSTTIQYEWRKNDAVFSHGFTNRGSSSSQSQTFIFELKKGDRIYIKHRTSTGERLDGGRFSYFNGYLLE</sequence>
<dbReference type="PRINTS" id="PR00007">
    <property type="entry name" value="COMPLEMNTC1Q"/>
</dbReference>
<dbReference type="InterPro" id="IPR001073">
    <property type="entry name" value="C1q_dom"/>
</dbReference>
<name>A0A6J8BHI4_MYTCO</name>
<dbReference type="InterPro" id="IPR008983">
    <property type="entry name" value="Tumour_necrosis_fac-like_dom"/>
</dbReference>
<dbReference type="EMBL" id="CACVKT020003209">
    <property type="protein sequence ID" value="CAC5382344.1"/>
    <property type="molecule type" value="Genomic_DNA"/>
</dbReference>
<dbReference type="GO" id="GO:0005576">
    <property type="term" value="C:extracellular region"/>
    <property type="evidence" value="ECO:0007669"/>
    <property type="project" value="UniProtKB-SubCell"/>
</dbReference>
<dbReference type="InterPro" id="IPR050822">
    <property type="entry name" value="Cerebellin_Synaptic_Org"/>
</dbReference>
<protein>
    <submittedName>
        <fullName evidence="5">C1QL</fullName>
    </submittedName>
</protein>
<keyword evidence="6" id="KW-1185">Reference proteome</keyword>
<dbReference type="SMART" id="SM00110">
    <property type="entry name" value="C1Q"/>
    <property type="match status" value="1"/>
</dbReference>
<organism evidence="5 6">
    <name type="scientific">Mytilus coruscus</name>
    <name type="common">Sea mussel</name>
    <dbReference type="NCBI Taxonomy" id="42192"/>
    <lineage>
        <taxon>Eukaryota</taxon>
        <taxon>Metazoa</taxon>
        <taxon>Spiralia</taxon>
        <taxon>Lophotrochozoa</taxon>
        <taxon>Mollusca</taxon>
        <taxon>Bivalvia</taxon>
        <taxon>Autobranchia</taxon>
        <taxon>Pteriomorphia</taxon>
        <taxon>Mytilida</taxon>
        <taxon>Mytiloidea</taxon>
        <taxon>Mytilidae</taxon>
        <taxon>Mytilinae</taxon>
        <taxon>Mytilus</taxon>
    </lineage>
</organism>
<accession>A0A6J8BHI4</accession>
<evidence type="ECO:0000313" key="5">
    <source>
        <dbReference type="EMBL" id="CAC5382344.1"/>
    </source>
</evidence>
<dbReference type="PROSITE" id="PS50871">
    <property type="entry name" value="C1Q"/>
    <property type="match status" value="1"/>
</dbReference>
<evidence type="ECO:0000256" key="2">
    <source>
        <dbReference type="ARBA" id="ARBA00022525"/>
    </source>
</evidence>
<keyword evidence="3" id="KW-0732">Signal</keyword>
<dbReference type="OrthoDB" id="6088475at2759"/>
<proteinExistence type="predicted"/>
<evidence type="ECO:0000256" key="1">
    <source>
        <dbReference type="ARBA" id="ARBA00004613"/>
    </source>
</evidence>
<evidence type="ECO:0000256" key="3">
    <source>
        <dbReference type="ARBA" id="ARBA00022729"/>
    </source>
</evidence>
<evidence type="ECO:0000313" key="6">
    <source>
        <dbReference type="Proteomes" id="UP000507470"/>
    </source>
</evidence>
<feature type="domain" description="C1q" evidence="4">
    <location>
        <begin position="39"/>
        <end position="167"/>
    </location>
</feature>
<dbReference type="SUPFAM" id="SSF49842">
    <property type="entry name" value="TNF-like"/>
    <property type="match status" value="1"/>
</dbReference>
<dbReference type="Pfam" id="PF00386">
    <property type="entry name" value="C1q"/>
    <property type="match status" value="1"/>
</dbReference>
<keyword evidence="2" id="KW-0964">Secreted</keyword>
<dbReference type="PANTHER" id="PTHR22923">
    <property type="entry name" value="CEREBELLIN-RELATED"/>
    <property type="match status" value="1"/>
</dbReference>
<reference evidence="5 6" key="1">
    <citation type="submission" date="2020-06" db="EMBL/GenBank/DDBJ databases">
        <authorList>
            <person name="Li R."/>
            <person name="Bekaert M."/>
        </authorList>
    </citation>
    <scope>NUCLEOTIDE SEQUENCE [LARGE SCALE GENOMIC DNA]</scope>
    <source>
        <strain evidence="6">wild</strain>
    </source>
</reference>
<dbReference type="PANTHER" id="PTHR22923:SF116">
    <property type="entry name" value="C1Q DOMAIN-CONTAINING PROTEIN"/>
    <property type="match status" value="1"/>
</dbReference>
<dbReference type="Gene3D" id="2.60.120.40">
    <property type="match status" value="1"/>
</dbReference>
<comment type="subcellular location">
    <subcellularLocation>
        <location evidence="1">Secreted</location>
    </subcellularLocation>
</comment>
<dbReference type="Proteomes" id="UP000507470">
    <property type="component" value="Unassembled WGS sequence"/>
</dbReference>
<dbReference type="AlphaFoldDB" id="A0A6J8BHI4"/>
<evidence type="ECO:0000259" key="4">
    <source>
        <dbReference type="PROSITE" id="PS50871"/>
    </source>
</evidence>
<gene>
    <name evidence="5" type="ORF">MCOR_18184</name>
</gene>